<proteinExistence type="inferred from homology"/>
<evidence type="ECO:0000313" key="4">
    <source>
        <dbReference type="Proteomes" id="UP001497497"/>
    </source>
</evidence>
<dbReference type="EMBL" id="CAXITT010000575">
    <property type="protein sequence ID" value="CAL1543799.1"/>
    <property type="molecule type" value="Genomic_DNA"/>
</dbReference>
<comment type="caution">
    <text evidence="3">The sequence shown here is derived from an EMBL/GenBank/DDBJ whole genome shotgun (WGS) entry which is preliminary data.</text>
</comment>
<dbReference type="GO" id="GO:0006570">
    <property type="term" value="P:tyrosine metabolic process"/>
    <property type="evidence" value="ECO:0007669"/>
    <property type="project" value="TreeGrafter"/>
</dbReference>
<dbReference type="InterPro" id="IPR038906">
    <property type="entry name" value="TTC36"/>
</dbReference>
<dbReference type="Proteomes" id="UP001497497">
    <property type="component" value="Unassembled WGS sequence"/>
</dbReference>
<dbReference type="SMART" id="SM00028">
    <property type="entry name" value="TPR"/>
    <property type="match status" value="2"/>
</dbReference>
<evidence type="ECO:0008006" key="5">
    <source>
        <dbReference type="Google" id="ProtNLM"/>
    </source>
</evidence>
<keyword evidence="4" id="KW-1185">Reference proteome</keyword>
<dbReference type="InterPro" id="IPR019734">
    <property type="entry name" value="TPR_rpt"/>
</dbReference>
<comment type="similarity">
    <text evidence="1">Belongs to the TTC36 family.</text>
</comment>
<dbReference type="Pfam" id="PF13181">
    <property type="entry name" value="TPR_8"/>
    <property type="match status" value="1"/>
</dbReference>
<protein>
    <recommendedName>
        <fullName evidence="5">Tetratricopeptide repeat protein 36</fullName>
    </recommendedName>
</protein>
<reference evidence="3 4" key="1">
    <citation type="submission" date="2024-04" db="EMBL/GenBank/DDBJ databases">
        <authorList>
            <consortium name="Genoscope - CEA"/>
            <person name="William W."/>
        </authorList>
    </citation>
    <scope>NUCLEOTIDE SEQUENCE [LARGE SCALE GENOMIC DNA]</scope>
</reference>
<name>A0AAV2IAL8_LYMST</name>
<dbReference type="Gene3D" id="1.25.40.10">
    <property type="entry name" value="Tetratricopeptide repeat domain"/>
    <property type="match status" value="1"/>
</dbReference>
<dbReference type="AlphaFoldDB" id="A0AAV2IAL8"/>
<organism evidence="3 4">
    <name type="scientific">Lymnaea stagnalis</name>
    <name type="common">Great pond snail</name>
    <name type="synonym">Helix stagnalis</name>
    <dbReference type="NCBI Taxonomy" id="6523"/>
    <lineage>
        <taxon>Eukaryota</taxon>
        <taxon>Metazoa</taxon>
        <taxon>Spiralia</taxon>
        <taxon>Lophotrochozoa</taxon>
        <taxon>Mollusca</taxon>
        <taxon>Gastropoda</taxon>
        <taxon>Heterobranchia</taxon>
        <taxon>Euthyneura</taxon>
        <taxon>Panpulmonata</taxon>
        <taxon>Hygrophila</taxon>
        <taxon>Lymnaeoidea</taxon>
        <taxon>Lymnaeidae</taxon>
        <taxon>Lymnaea</taxon>
    </lineage>
</organism>
<feature type="region of interest" description="Disordered" evidence="2">
    <location>
        <begin position="24"/>
        <end position="43"/>
    </location>
</feature>
<dbReference type="PANTHER" id="PTHR21405">
    <property type="entry name" value="CDNA SEQUENCE BC021608"/>
    <property type="match status" value="1"/>
</dbReference>
<evidence type="ECO:0000313" key="3">
    <source>
        <dbReference type="EMBL" id="CAL1543799.1"/>
    </source>
</evidence>
<dbReference type="InterPro" id="IPR011990">
    <property type="entry name" value="TPR-like_helical_dom_sf"/>
</dbReference>
<sequence>MAASTRENQITPHDKEILKQIFNPGLPYGDDVDEEQPTETNADTHEVCQAKELEIRGVRAAEAGNIDVAVSIFTEAVSTAPNWPSSYNNRAQALRMKGDIEGAKSDLNKALELSQGKGPAACQAFTQRGLIRKREGDEEGARKDFQRASELGNGFAKQILASMNPYAALCNQMLGEVMTKLRTCQEEM</sequence>
<accession>A0AAV2IAL8</accession>
<evidence type="ECO:0000256" key="2">
    <source>
        <dbReference type="SAM" id="MobiDB-lite"/>
    </source>
</evidence>
<evidence type="ECO:0000256" key="1">
    <source>
        <dbReference type="ARBA" id="ARBA00006995"/>
    </source>
</evidence>
<dbReference type="SUPFAM" id="SSF48452">
    <property type="entry name" value="TPR-like"/>
    <property type="match status" value="1"/>
</dbReference>
<gene>
    <name evidence="3" type="ORF">GSLYS_00017312001</name>
</gene>
<dbReference type="PANTHER" id="PTHR21405:SF0">
    <property type="entry name" value="TETRATRICOPEPTIDE REPEAT PROTEIN 36"/>
    <property type="match status" value="1"/>
</dbReference>